<reference evidence="1 2" key="2">
    <citation type="journal article" date="2022" name="Mol. Ecol. Resour.">
        <title>The genomes of chicory, endive, great burdock and yacon provide insights into Asteraceae paleo-polyploidization history and plant inulin production.</title>
        <authorList>
            <person name="Fan W."/>
            <person name="Wang S."/>
            <person name="Wang H."/>
            <person name="Wang A."/>
            <person name="Jiang F."/>
            <person name="Liu H."/>
            <person name="Zhao H."/>
            <person name="Xu D."/>
            <person name="Zhang Y."/>
        </authorList>
    </citation>
    <scope>NUCLEOTIDE SEQUENCE [LARGE SCALE GENOMIC DNA]</scope>
    <source>
        <strain evidence="2">cv. Yunnan</strain>
        <tissue evidence="1">Leaves</tissue>
    </source>
</reference>
<organism evidence="1 2">
    <name type="scientific">Smallanthus sonchifolius</name>
    <dbReference type="NCBI Taxonomy" id="185202"/>
    <lineage>
        <taxon>Eukaryota</taxon>
        <taxon>Viridiplantae</taxon>
        <taxon>Streptophyta</taxon>
        <taxon>Embryophyta</taxon>
        <taxon>Tracheophyta</taxon>
        <taxon>Spermatophyta</taxon>
        <taxon>Magnoliopsida</taxon>
        <taxon>eudicotyledons</taxon>
        <taxon>Gunneridae</taxon>
        <taxon>Pentapetalae</taxon>
        <taxon>asterids</taxon>
        <taxon>campanulids</taxon>
        <taxon>Asterales</taxon>
        <taxon>Asteraceae</taxon>
        <taxon>Asteroideae</taxon>
        <taxon>Heliantheae alliance</taxon>
        <taxon>Millerieae</taxon>
        <taxon>Smallanthus</taxon>
    </lineage>
</organism>
<comment type="caution">
    <text evidence="1">The sequence shown here is derived from an EMBL/GenBank/DDBJ whole genome shotgun (WGS) entry which is preliminary data.</text>
</comment>
<evidence type="ECO:0000313" key="2">
    <source>
        <dbReference type="Proteomes" id="UP001056120"/>
    </source>
</evidence>
<dbReference type="EMBL" id="CM042041">
    <property type="protein sequence ID" value="KAI3711750.1"/>
    <property type="molecule type" value="Genomic_DNA"/>
</dbReference>
<keyword evidence="2" id="KW-1185">Reference proteome</keyword>
<evidence type="ECO:0000313" key="1">
    <source>
        <dbReference type="EMBL" id="KAI3711750.1"/>
    </source>
</evidence>
<dbReference type="Proteomes" id="UP001056120">
    <property type="component" value="Linkage Group LG24"/>
</dbReference>
<sequence length="179" mass="20317">MIGMPSLRDGGIGPVNMREEIQRELEKEIIREKILTEELQRLQRILEDERCRRELIIHHGSTGGFPSSLVLGYGEPFPPENRRVPMPFPKRYDDSGRYRRDIGGFECVHFLRRLPPPEIISPGKLSGSKRKAPTPPMKEVFSCVVCQISAPSARGLQEHMSGRKHQAKLAARYRTTSGS</sequence>
<proteinExistence type="predicted"/>
<gene>
    <name evidence="1" type="ORF">L1987_70294</name>
</gene>
<reference evidence="2" key="1">
    <citation type="journal article" date="2022" name="Mol. Ecol. Resour.">
        <title>The genomes of chicory, endive, great burdock and yacon provide insights into Asteraceae palaeo-polyploidization history and plant inulin production.</title>
        <authorList>
            <person name="Fan W."/>
            <person name="Wang S."/>
            <person name="Wang H."/>
            <person name="Wang A."/>
            <person name="Jiang F."/>
            <person name="Liu H."/>
            <person name="Zhao H."/>
            <person name="Xu D."/>
            <person name="Zhang Y."/>
        </authorList>
    </citation>
    <scope>NUCLEOTIDE SEQUENCE [LARGE SCALE GENOMIC DNA]</scope>
    <source>
        <strain evidence="2">cv. Yunnan</strain>
    </source>
</reference>
<accession>A0ACB9AQ41</accession>
<name>A0ACB9AQ41_9ASTR</name>
<protein>
    <submittedName>
        <fullName evidence="1">Uncharacterized protein</fullName>
    </submittedName>
</protein>